<accession>A0A521D9Y9</accession>
<dbReference type="OrthoDB" id="14670at2"/>
<dbReference type="EMBL" id="FXTM01000018">
    <property type="protein sequence ID" value="SMO67911.1"/>
    <property type="molecule type" value="Genomic_DNA"/>
</dbReference>
<organism evidence="2 3">
    <name type="scientific">Balnearium lithotrophicum</name>
    <dbReference type="NCBI Taxonomy" id="223788"/>
    <lineage>
        <taxon>Bacteria</taxon>
        <taxon>Pseudomonadati</taxon>
        <taxon>Aquificota</taxon>
        <taxon>Aquificia</taxon>
        <taxon>Desulfurobacteriales</taxon>
        <taxon>Desulfurobacteriaceae</taxon>
        <taxon>Balnearium</taxon>
    </lineage>
</organism>
<evidence type="ECO:0000313" key="3">
    <source>
        <dbReference type="Proteomes" id="UP000317315"/>
    </source>
</evidence>
<dbReference type="Proteomes" id="UP000317315">
    <property type="component" value="Unassembled WGS sequence"/>
</dbReference>
<protein>
    <recommendedName>
        <fullName evidence="1">DUF6884 domain-containing protein</fullName>
    </recommendedName>
</protein>
<gene>
    <name evidence="2" type="ORF">SAMN06269117_11816</name>
</gene>
<feature type="domain" description="DUF6884" evidence="1">
    <location>
        <begin position="7"/>
        <end position="68"/>
    </location>
</feature>
<dbReference type="InterPro" id="IPR049251">
    <property type="entry name" value="DUF6884"/>
</dbReference>
<reference evidence="2 3" key="1">
    <citation type="submission" date="2017-05" db="EMBL/GenBank/DDBJ databases">
        <authorList>
            <person name="Varghese N."/>
            <person name="Submissions S."/>
        </authorList>
    </citation>
    <scope>NUCLEOTIDE SEQUENCE [LARGE SCALE GENOMIC DNA]</scope>
    <source>
        <strain evidence="2 3">DSM 16304</strain>
    </source>
</reference>
<dbReference type="AlphaFoldDB" id="A0A521D9Y9"/>
<dbReference type="Pfam" id="PF21818">
    <property type="entry name" value="DUF6884"/>
    <property type="match status" value="1"/>
</dbReference>
<evidence type="ECO:0000313" key="2">
    <source>
        <dbReference type="EMBL" id="SMO67911.1"/>
    </source>
</evidence>
<sequence length="139" mass="15841">MRLALVTACGGKKEGTKRKAGLLYKSARIRHLYRKSKELKIPMFIISAKYGLVSADDEIEPYEAVMTDERCRELLPTLLKKLKDFDVVIYFRGGARKEYYNCIREAVDTLKKELVVFGYGNMGDIGKLQGIVEEVRSRG</sequence>
<evidence type="ECO:0000259" key="1">
    <source>
        <dbReference type="Pfam" id="PF21818"/>
    </source>
</evidence>
<dbReference type="RefSeq" id="WP_142935874.1">
    <property type="nucleotide sequence ID" value="NZ_FXTM01000018.1"/>
</dbReference>
<name>A0A521D9Y9_9BACT</name>
<proteinExistence type="predicted"/>
<keyword evidence="3" id="KW-1185">Reference proteome</keyword>